<proteinExistence type="predicted"/>
<gene>
    <name evidence="2" type="ORF">NG895_07380</name>
</gene>
<organism evidence="2 3">
    <name type="scientific">Aeoliella straminimaris</name>
    <dbReference type="NCBI Taxonomy" id="2954799"/>
    <lineage>
        <taxon>Bacteria</taxon>
        <taxon>Pseudomonadati</taxon>
        <taxon>Planctomycetota</taxon>
        <taxon>Planctomycetia</taxon>
        <taxon>Pirellulales</taxon>
        <taxon>Lacipirellulaceae</taxon>
        <taxon>Aeoliella</taxon>
    </lineage>
</organism>
<accession>A0A9X2F7M2</accession>
<evidence type="ECO:0000313" key="3">
    <source>
        <dbReference type="Proteomes" id="UP001155241"/>
    </source>
</evidence>
<dbReference type="EMBL" id="JAMXLR010000026">
    <property type="protein sequence ID" value="MCO6043725.1"/>
    <property type="molecule type" value="Genomic_DNA"/>
</dbReference>
<keyword evidence="3" id="KW-1185">Reference proteome</keyword>
<reference evidence="2" key="1">
    <citation type="submission" date="2022-06" db="EMBL/GenBank/DDBJ databases">
        <title>Aeoliella straminimaris, a novel planctomycete from sediments.</title>
        <authorList>
            <person name="Vitorino I.R."/>
            <person name="Lage O.M."/>
        </authorList>
    </citation>
    <scope>NUCLEOTIDE SEQUENCE</scope>
    <source>
        <strain evidence="2">ICT_H6.2</strain>
    </source>
</reference>
<sequence>MAKSALSRRTLILRGTAVLLAAVAFVVIAARTGKWLTVQRVASRVRTSDDATAGRLVRELAAFGETAYPALLAAANSNRSSVALAARAEVDRLVDHWQQQAFLHPATFSLQRNALPLAHAIERQLPNATVSGRNWARGVLAALVELAQQQDLEQRVALVRICDRALSSLPADEPPLAFEPNVEYRLTLPAPNSSPLPENAFVSEPRAFELTLPPREPGSESAKAAVASDQKQQPDRETIVLEAIPLETKAEDDDSLEQWNQQWAVDRLRKGLRSQVPAHSASTQRQRAEDDGTNRDSGSATDQLFAQLATGDETSQRTAAKELEKLGYGLVTHRDARMAVSASMADRLALVDLSLTSSRLEPGAWLWRLAHDPAAEVRAAAMASIATTSDRQLIAETLDLALRDTDPRVAHQAELLKKHLR</sequence>
<dbReference type="Proteomes" id="UP001155241">
    <property type="component" value="Unassembled WGS sequence"/>
</dbReference>
<dbReference type="RefSeq" id="WP_252851830.1">
    <property type="nucleotide sequence ID" value="NZ_JAMXLR010000026.1"/>
</dbReference>
<feature type="region of interest" description="Disordered" evidence="1">
    <location>
        <begin position="210"/>
        <end position="236"/>
    </location>
</feature>
<evidence type="ECO:0008006" key="4">
    <source>
        <dbReference type="Google" id="ProtNLM"/>
    </source>
</evidence>
<evidence type="ECO:0000313" key="2">
    <source>
        <dbReference type="EMBL" id="MCO6043725.1"/>
    </source>
</evidence>
<dbReference type="AlphaFoldDB" id="A0A9X2F7M2"/>
<feature type="region of interest" description="Disordered" evidence="1">
    <location>
        <begin position="273"/>
        <end position="299"/>
    </location>
</feature>
<comment type="caution">
    <text evidence="2">The sequence shown here is derived from an EMBL/GenBank/DDBJ whole genome shotgun (WGS) entry which is preliminary data.</text>
</comment>
<protein>
    <recommendedName>
        <fullName evidence="4">HEAT repeat protein</fullName>
    </recommendedName>
</protein>
<evidence type="ECO:0000256" key="1">
    <source>
        <dbReference type="SAM" id="MobiDB-lite"/>
    </source>
</evidence>
<name>A0A9X2F7M2_9BACT</name>